<protein>
    <submittedName>
        <fullName evidence="2">N-acetyltransferase</fullName>
    </submittedName>
</protein>
<sequence>MADIFPVLHTPRFLLRHISGADVGQVFRGLSHPQVTAYYGISYTSQEATQAQIDWYQELLDQQTGIWWGICLQETPGELLGACGFYEWNKDNRNTDMGYWLLPEHWGSGAMQECLHAILQHAFSQMHLHRVEAEVEPENTPSSRLLLKLGFQLEGTRRQCEWKNGHFVDLEYYSLLASELK</sequence>
<evidence type="ECO:0000313" key="3">
    <source>
        <dbReference type="Proteomes" id="UP000637423"/>
    </source>
</evidence>
<dbReference type="PROSITE" id="PS51186">
    <property type="entry name" value="GNAT"/>
    <property type="match status" value="1"/>
</dbReference>
<reference evidence="2" key="1">
    <citation type="journal article" date="2014" name="Int. J. Syst. Evol. Microbiol.">
        <title>Complete genome sequence of Corynebacterium casei LMG S-19264T (=DSM 44701T), isolated from a smear-ripened cheese.</title>
        <authorList>
            <consortium name="US DOE Joint Genome Institute (JGI-PGF)"/>
            <person name="Walter F."/>
            <person name="Albersmeier A."/>
            <person name="Kalinowski J."/>
            <person name="Ruckert C."/>
        </authorList>
    </citation>
    <scope>NUCLEOTIDE SEQUENCE</scope>
    <source>
        <strain evidence="2">CGMCC 1.10998</strain>
    </source>
</reference>
<dbReference type="InterPro" id="IPR016181">
    <property type="entry name" value="Acyl_CoA_acyltransferase"/>
</dbReference>
<evidence type="ECO:0000313" key="2">
    <source>
        <dbReference type="EMBL" id="GGC70734.1"/>
    </source>
</evidence>
<keyword evidence="3" id="KW-1185">Reference proteome</keyword>
<evidence type="ECO:0000259" key="1">
    <source>
        <dbReference type="PROSITE" id="PS51186"/>
    </source>
</evidence>
<dbReference type="SUPFAM" id="SSF55729">
    <property type="entry name" value="Acyl-CoA N-acyltransferases (Nat)"/>
    <property type="match status" value="1"/>
</dbReference>
<organism evidence="2 3">
    <name type="scientific">Undibacterium terreum</name>
    <dbReference type="NCBI Taxonomy" id="1224302"/>
    <lineage>
        <taxon>Bacteria</taxon>
        <taxon>Pseudomonadati</taxon>
        <taxon>Pseudomonadota</taxon>
        <taxon>Betaproteobacteria</taxon>
        <taxon>Burkholderiales</taxon>
        <taxon>Oxalobacteraceae</taxon>
        <taxon>Undibacterium</taxon>
    </lineage>
</organism>
<accession>A0A916UFU8</accession>
<dbReference type="PANTHER" id="PTHR43792:SF9">
    <property type="entry name" value="RIBOSOMAL-PROTEIN-ALANINE ACETYLTRANSFERASE"/>
    <property type="match status" value="1"/>
</dbReference>
<dbReference type="RefSeq" id="WP_229750994.1">
    <property type="nucleotide sequence ID" value="NZ_BMED01000001.1"/>
</dbReference>
<dbReference type="InterPro" id="IPR051531">
    <property type="entry name" value="N-acetyltransferase"/>
</dbReference>
<name>A0A916UFU8_9BURK</name>
<dbReference type="Gene3D" id="3.40.630.30">
    <property type="match status" value="1"/>
</dbReference>
<dbReference type="AlphaFoldDB" id="A0A916UFU8"/>
<dbReference type="Proteomes" id="UP000637423">
    <property type="component" value="Unassembled WGS sequence"/>
</dbReference>
<feature type="domain" description="N-acetyltransferase" evidence="1">
    <location>
        <begin position="25"/>
        <end position="177"/>
    </location>
</feature>
<comment type="caution">
    <text evidence="2">The sequence shown here is derived from an EMBL/GenBank/DDBJ whole genome shotgun (WGS) entry which is preliminary data.</text>
</comment>
<dbReference type="InterPro" id="IPR000182">
    <property type="entry name" value="GNAT_dom"/>
</dbReference>
<proteinExistence type="predicted"/>
<dbReference type="EMBL" id="BMED01000001">
    <property type="protein sequence ID" value="GGC70734.1"/>
    <property type="molecule type" value="Genomic_DNA"/>
</dbReference>
<gene>
    <name evidence="2" type="ORF">GCM10011396_17320</name>
</gene>
<dbReference type="GO" id="GO:0005737">
    <property type="term" value="C:cytoplasm"/>
    <property type="evidence" value="ECO:0007669"/>
    <property type="project" value="TreeGrafter"/>
</dbReference>
<reference evidence="2" key="2">
    <citation type="submission" date="2020-09" db="EMBL/GenBank/DDBJ databases">
        <authorList>
            <person name="Sun Q."/>
            <person name="Zhou Y."/>
        </authorList>
    </citation>
    <scope>NUCLEOTIDE SEQUENCE</scope>
    <source>
        <strain evidence="2">CGMCC 1.10998</strain>
    </source>
</reference>
<dbReference type="Pfam" id="PF13302">
    <property type="entry name" value="Acetyltransf_3"/>
    <property type="match status" value="1"/>
</dbReference>
<dbReference type="PANTHER" id="PTHR43792">
    <property type="entry name" value="GNAT FAMILY, PUTATIVE (AFU_ORTHOLOGUE AFUA_3G00765)-RELATED-RELATED"/>
    <property type="match status" value="1"/>
</dbReference>
<dbReference type="GO" id="GO:0008999">
    <property type="term" value="F:protein-N-terminal-alanine acetyltransferase activity"/>
    <property type="evidence" value="ECO:0007669"/>
    <property type="project" value="TreeGrafter"/>
</dbReference>